<keyword evidence="5" id="KW-0804">Transcription</keyword>
<comment type="subcellular location">
    <subcellularLocation>
        <location evidence="1">Nucleus</location>
    </subcellularLocation>
</comment>
<dbReference type="InterPro" id="IPR019775">
    <property type="entry name" value="WD40_repeat_CS"/>
</dbReference>
<reference evidence="8" key="1">
    <citation type="submission" date="2016-10" db="EMBL/GenBank/DDBJ databases">
        <authorList>
            <person name="Benchimol M."/>
            <person name="Almeida L.G."/>
            <person name="Vasconcelos A.T."/>
            <person name="Perreira-Neves A."/>
            <person name="Rosa I.A."/>
            <person name="Tasca T."/>
            <person name="Bogo M.R."/>
            <person name="de Souza W."/>
        </authorList>
    </citation>
    <scope>NUCLEOTIDE SEQUENCE [LARGE SCALE GENOMIC DNA]</scope>
    <source>
        <strain evidence="8">K</strain>
    </source>
</reference>
<dbReference type="SUPFAM" id="SSF50978">
    <property type="entry name" value="WD40 repeat-like"/>
    <property type="match status" value="2"/>
</dbReference>
<feature type="repeat" description="WD" evidence="7">
    <location>
        <begin position="390"/>
        <end position="431"/>
    </location>
</feature>
<dbReference type="Pfam" id="PF08513">
    <property type="entry name" value="LisH"/>
    <property type="match status" value="1"/>
</dbReference>
<dbReference type="InterPro" id="IPR045183">
    <property type="entry name" value="Ebi-like"/>
</dbReference>
<dbReference type="Pfam" id="PF00400">
    <property type="entry name" value="WD40"/>
    <property type="match status" value="8"/>
</dbReference>
<dbReference type="VEuPathDB" id="TrichDB:TRFO_03345"/>
<feature type="repeat" description="WD" evidence="7">
    <location>
        <begin position="137"/>
        <end position="178"/>
    </location>
</feature>
<evidence type="ECO:0000256" key="2">
    <source>
        <dbReference type="ARBA" id="ARBA00022574"/>
    </source>
</evidence>
<evidence type="ECO:0000256" key="6">
    <source>
        <dbReference type="ARBA" id="ARBA00023242"/>
    </source>
</evidence>
<dbReference type="GO" id="GO:0006357">
    <property type="term" value="P:regulation of transcription by RNA polymerase II"/>
    <property type="evidence" value="ECO:0007669"/>
    <property type="project" value="TreeGrafter"/>
</dbReference>
<evidence type="ECO:0000256" key="4">
    <source>
        <dbReference type="ARBA" id="ARBA00023015"/>
    </source>
</evidence>
<dbReference type="AlphaFoldDB" id="A0A1J4KVN7"/>
<dbReference type="GeneID" id="94825936"/>
<gene>
    <name evidence="8" type="ORF">TRFO_03345</name>
</gene>
<comment type="caution">
    <text evidence="8">The sequence shown here is derived from an EMBL/GenBank/DDBJ whole genome shotgun (WGS) entry which is preliminary data.</text>
</comment>
<evidence type="ECO:0000313" key="9">
    <source>
        <dbReference type="Proteomes" id="UP000179807"/>
    </source>
</evidence>
<dbReference type="PROSITE" id="PS50294">
    <property type="entry name" value="WD_REPEATS_REGION"/>
    <property type="match status" value="4"/>
</dbReference>
<dbReference type="PANTHER" id="PTHR22846">
    <property type="entry name" value="WD40 REPEAT PROTEIN"/>
    <property type="match status" value="1"/>
</dbReference>
<keyword evidence="3" id="KW-0677">Repeat</keyword>
<accession>A0A1J4KVN7</accession>
<evidence type="ECO:0000256" key="5">
    <source>
        <dbReference type="ARBA" id="ARBA00023163"/>
    </source>
</evidence>
<keyword evidence="6" id="KW-0539">Nucleus</keyword>
<dbReference type="InterPro" id="IPR001680">
    <property type="entry name" value="WD40_rpt"/>
</dbReference>
<dbReference type="RefSeq" id="XP_068366717.1">
    <property type="nucleotide sequence ID" value="XM_068491232.1"/>
</dbReference>
<feature type="repeat" description="WD" evidence="7">
    <location>
        <begin position="228"/>
        <end position="269"/>
    </location>
</feature>
<dbReference type="PRINTS" id="PR00320">
    <property type="entry name" value="GPROTEINBRPT"/>
</dbReference>
<keyword evidence="9" id="KW-1185">Reference proteome</keyword>
<dbReference type="SMART" id="SM00320">
    <property type="entry name" value="WD40"/>
    <property type="match status" value="8"/>
</dbReference>
<dbReference type="GO" id="GO:0000118">
    <property type="term" value="C:histone deacetylase complex"/>
    <property type="evidence" value="ECO:0007669"/>
    <property type="project" value="TreeGrafter"/>
</dbReference>
<dbReference type="OrthoDB" id="1367865at2759"/>
<dbReference type="InterPro" id="IPR015943">
    <property type="entry name" value="WD40/YVTN_repeat-like_dom_sf"/>
</dbReference>
<dbReference type="Gene3D" id="1.20.960.30">
    <property type="match status" value="1"/>
</dbReference>
<dbReference type="Proteomes" id="UP000179807">
    <property type="component" value="Unassembled WGS sequence"/>
</dbReference>
<dbReference type="PROSITE" id="PS00678">
    <property type="entry name" value="WD_REPEATS_1"/>
    <property type="match status" value="1"/>
</dbReference>
<dbReference type="PANTHER" id="PTHR22846:SF2">
    <property type="entry name" value="F-BOX-LIKE_WD REPEAT-CONTAINING PROTEIN EBI"/>
    <property type="match status" value="1"/>
</dbReference>
<dbReference type="InterPro" id="IPR036322">
    <property type="entry name" value="WD40_repeat_dom_sf"/>
</dbReference>
<feature type="repeat" description="WD" evidence="7">
    <location>
        <begin position="309"/>
        <end position="341"/>
    </location>
</feature>
<dbReference type="EMBL" id="MLAK01000509">
    <property type="protein sequence ID" value="OHT13581.1"/>
    <property type="molecule type" value="Genomic_DNA"/>
</dbReference>
<sequence>MVYRIFIFEKHIMAISMDDVNTLIWRYLSESGFQHSAFIFQSESMVKSSDSFVSQIPSGSLISLLQKSLLYMKLEKIVKTAKNDPNHSLHNQISEIEKNFPDLVQYKTETDTNDQLPFLPRQTVFLNIPSPQISTILRGHSLCVFGCAWSPNGNLLATASADGTAIIWTITNGNPIEYKVLGVPPEPISTEHGITTIDWESSGRFFATGSFDTFARIYTSDGQLYLTLQGHQHNVFAVRFNPSGNFIVTCSADHTAILWEVLTGKIVHIFGHHTDTILDVSWKNNQIFATASADNTIGICNVNGSDRFLRGHECHVTAVSWSPDGSLLASASEDNTVRIWSDNAETKILRGHKTGVSCVKWASATVCVSSSQDGAVRVWNAIEGICLHCIERHTKDVISLSVSPCGEYVASGSTDETIDISRIKTGERIAMISGRSPIFEVQWHPSGKYLAVCFDDSTVAIVPSDAYMPRIL</sequence>
<dbReference type="CDD" id="cd00200">
    <property type="entry name" value="WD40"/>
    <property type="match status" value="1"/>
</dbReference>
<evidence type="ECO:0000256" key="7">
    <source>
        <dbReference type="PROSITE-ProRule" id="PRU00221"/>
    </source>
</evidence>
<dbReference type="InterPro" id="IPR006594">
    <property type="entry name" value="LisH"/>
</dbReference>
<organism evidence="8 9">
    <name type="scientific">Tritrichomonas foetus</name>
    <dbReference type="NCBI Taxonomy" id="1144522"/>
    <lineage>
        <taxon>Eukaryota</taxon>
        <taxon>Metamonada</taxon>
        <taxon>Parabasalia</taxon>
        <taxon>Tritrichomonadida</taxon>
        <taxon>Tritrichomonadidae</taxon>
        <taxon>Tritrichomonas</taxon>
    </lineage>
</organism>
<name>A0A1J4KVN7_9EUKA</name>
<evidence type="ECO:0000256" key="3">
    <source>
        <dbReference type="ARBA" id="ARBA00022737"/>
    </source>
</evidence>
<keyword evidence="4" id="KW-0805">Transcription regulation</keyword>
<dbReference type="Gene3D" id="2.130.10.10">
    <property type="entry name" value="YVTN repeat-like/Quinoprotein amine dehydrogenase"/>
    <property type="match status" value="1"/>
</dbReference>
<dbReference type="PROSITE" id="PS50082">
    <property type="entry name" value="WD_REPEATS_2"/>
    <property type="match status" value="5"/>
</dbReference>
<dbReference type="FunFam" id="2.130.10.10:FF:000218">
    <property type="entry name" value="WD40 repeat-containing protein HOS15"/>
    <property type="match status" value="1"/>
</dbReference>
<protein>
    <submittedName>
        <fullName evidence="8">F-box-like/WD repeat-containing protein TBL1XR1-B</fullName>
    </submittedName>
</protein>
<keyword evidence="2 7" id="KW-0853">WD repeat</keyword>
<dbReference type="PROSITE" id="PS50896">
    <property type="entry name" value="LISH"/>
    <property type="match status" value="1"/>
</dbReference>
<dbReference type="InterPro" id="IPR020472">
    <property type="entry name" value="WD40_PAC1"/>
</dbReference>
<dbReference type="GO" id="GO:0003714">
    <property type="term" value="F:transcription corepressor activity"/>
    <property type="evidence" value="ECO:0007669"/>
    <property type="project" value="InterPro"/>
</dbReference>
<evidence type="ECO:0000256" key="1">
    <source>
        <dbReference type="ARBA" id="ARBA00004123"/>
    </source>
</evidence>
<evidence type="ECO:0000313" key="8">
    <source>
        <dbReference type="EMBL" id="OHT13581.1"/>
    </source>
</evidence>
<feature type="repeat" description="WD" evidence="7">
    <location>
        <begin position="349"/>
        <end position="380"/>
    </location>
</feature>
<proteinExistence type="predicted"/>
<dbReference type="FunFam" id="1.20.960.30:FF:000001">
    <property type="entry name" value="F-box-like/WD repeat-containing protein TBL1XR1"/>
    <property type="match status" value="1"/>
</dbReference>